<dbReference type="Gene3D" id="3.40.50.510">
    <property type="entry name" value="Phosphotransferase system, mannose-type IIA component"/>
    <property type="match status" value="1"/>
</dbReference>
<dbReference type="GO" id="GO:0009401">
    <property type="term" value="P:phosphoenolpyruvate-dependent sugar phosphotransferase system"/>
    <property type="evidence" value="ECO:0007669"/>
    <property type="project" value="InterPro"/>
</dbReference>
<name>A0AA47B5B3_9LACO</name>
<evidence type="ECO:0000256" key="1">
    <source>
        <dbReference type="ARBA" id="ARBA00022679"/>
    </source>
</evidence>
<reference evidence="3" key="1">
    <citation type="submission" date="2021-09" db="EMBL/GenBank/DDBJ databases">
        <title>Lactobacillus species from Apis mellifera, Switzerland.</title>
        <authorList>
            <person name="Pfister J."/>
            <person name="Brown A."/>
            <person name="Neumann P."/>
            <person name="Collaud A."/>
            <person name="Retschnig G."/>
            <person name="Perreten V."/>
        </authorList>
    </citation>
    <scope>NUCLEOTIDE SEQUENCE</scope>
    <source>
        <strain evidence="3">IBH002</strain>
    </source>
</reference>
<dbReference type="Proteomes" id="UP001164557">
    <property type="component" value="Chromosome"/>
</dbReference>
<keyword evidence="4" id="KW-1185">Reference proteome</keyword>
<dbReference type="InterPro" id="IPR004701">
    <property type="entry name" value="PTS_EIIA_man-typ"/>
</dbReference>
<dbReference type="SUPFAM" id="SSF53062">
    <property type="entry name" value="PTS system fructose IIA component-like"/>
    <property type="match status" value="1"/>
</dbReference>
<proteinExistence type="predicted"/>
<dbReference type="GO" id="GO:0016740">
    <property type="term" value="F:transferase activity"/>
    <property type="evidence" value="ECO:0007669"/>
    <property type="project" value="UniProtKB-KW"/>
</dbReference>
<dbReference type="AlphaFoldDB" id="A0AA47B5B3"/>
<dbReference type="PANTHER" id="PTHR33799:SF1">
    <property type="entry name" value="PTS SYSTEM MANNOSE-SPECIFIC EIIAB COMPONENT-RELATED"/>
    <property type="match status" value="1"/>
</dbReference>
<dbReference type="Pfam" id="PF03610">
    <property type="entry name" value="EIIA-man"/>
    <property type="match status" value="1"/>
</dbReference>
<evidence type="ECO:0000259" key="2">
    <source>
        <dbReference type="PROSITE" id="PS51096"/>
    </source>
</evidence>
<evidence type="ECO:0000313" key="4">
    <source>
        <dbReference type="Proteomes" id="UP001164557"/>
    </source>
</evidence>
<dbReference type="RefSeq" id="WP_046326932.1">
    <property type="nucleotide sequence ID" value="NZ_CP084389.1"/>
</dbReference>
<dbReference type="InterPro" id="IPR051471">
    <property type="entry name" value="Bacterial_PTS_sugar_comp"/>
</dbReference>
<dbReference type="PROSITE" id="PS51096">
    <property type="entry name" value="PTS_EIIA_TYPE_4"/>
    <property type="match status" value="1"/>
</dbReference>
<accession>A0AA47B5B3</accession>
<keyword evidence="1" id="KW-0808">Transferase</keyword>
<dbReference type="EMBL" id="CP084389">
    <property type="protein sequence ID" value="UZX30227.1"/>
    <property type="molecule type" value="Genomic_DNA"/>
</dbReference>
<dbReference type="GO" id="GO:0016020">
    <property type="term" value="C:membrane"/>
    <property type="evidence" value="ECO:0007669"/>
    <property type="project" value="InterPro"/>
</dbReference>
<protein>
    <submittedName>
        <fullName evidence="3">PTS protein</fullName>
    </submittedName>
</protein>
<dbReference type="PANTHER" id="PTHR33799">
    <property type="entry name" value="PTS PERMEASE-RELATED-RELATED"/>
    <property type="match status" value="1"/>
</dbReference>
<gene>
    <name evidence="3" type="ORF">LDX53_03230</name>
</gene>
<dbReference type="InterPro" id="IPR036662">
    <property type="entry name" value="PTS_EIIA_man-typ_sf"/>
</dbReference>
<sequence>MREKNKIILLTHGGWGAALNKSMGLLVGKTENIMDIGLTANMTLDQYMLKIENSVMPVNKNTIVLTDIPGGTTSNVALRLTQKYPWTILSGVNALMLVETIMHQNEDITAEIVKKILEAGQQSQKNLNLLFRSEG</sequence>
<feature type="domain" description="PTS EIIA type-4" evidence="2">
    <location>
        <begin position="4"/>
        <end position="124"/>
    </location>
</feature>
<evidence type="ECO:0000313" key="3">
    <source>
        <dbReference type="EMBL" id="UZX30227.1"/>
    </source>
</evidence>
<organism evidence="3 4">
    <name type="scientific">Lactobacillus helsingborgensis</name>
    <dbReference type="NCBI Taxonomy" id="1218494"/>
    <lineage>
        <taxon>Bacteria</taxon>
        <taxon>Bacillati</taxon>
        <taxon>Bacillota</taxon>
        <taxon>Bacilli</taxon>
        <taxon>Lactobacillales</taxon>
        <taxon>Lactobacillaceae</taxon>
        <taxon>Lactobacillus</taxon>
    </lineage>
</organism>